<evidence type="ECO:0000256" key="1">
    <source>
        <dbReference type="ARBA" id="ARBA00004481"/>
    </source>
</evidence>
<keyword evidence="12" id="KW-0472">Membrane</keyword>
<dbReference type="GO" id="GO:0005524">
    <property type="term" value="F:ATP binding"/>
    <property type="evidence" value="ECO:0007669"/>
    <property type="project" value="UniProtKB-UniRule"/>
</dbReference>
<keyword evidence="6" id="KW-0967">Endosome</keyword>
<feature type="region of interest" description="Disordered" evidence="20">
    <location>
        <begin position="697"/>
        <end position="761"/>
    </location>
</feature>
<keyword evidence="4" id="KW-0479">Metal-binding</keyword>
<name>A0AAN9PAP6_CROPI</name>
<dbReference type="Gene3D" id="3.30.800.10">
    <property type="entry name" value="Phosphatidylinositol Phosphate Kinase II Beta"/>
    <property type="match status" value="1"/>
</dbReference>
<dbReference type="Gene3D" id="3.50.7.10">
    <property type="entry name" value="GroEL"/>
    <property type="match status" value="1"/>
</dbReference>
<dbReference type="SUPFAM" id="SSF57903">
    <property type="entry name" value="FYVE/PHD zinc finger"/>
    <property type="match status" value="1"/>
</dbReference>
<dbReference type="Proteomes" id="UP001372338">
    <property type="component" value="Unassembled WGS sequence"/>
</dbReference>
<evidence type="ECO:0000256" key="10">
    <source>
        <dbReference type="ARBA" id="ARBA00022840"/>
    </source>
</evidence>
<dbReference type="PROSITE" id="PS51455">
    <property type="entry name" value="PIPK"/>
    <property type="match status" value="1"/>
</dbReference>
<keyword evidence="7 18" id="KW-0863">Zinc-finger</keyword>
<dbReference type="InterPro" id="IPR000306">
    <property type="entry name" value="Znf_FYVE"/>
</dbReference>
<keyword evidence="24" id="KW-1185">Reference proteome</keyword>
<feature type="domain" description="PIPK" evidence="22">
    <location>
        <begin position="1425"/>
        <end position="1750"/>
    </location>
</feature>
<dbReference type="GO" id="GO:0008270">
    <property type="term" value="F:zinc ion binding"/>
    <property type="evidence" value="ECO:0007669"/>
    <property type="project" value="UniProtKB-KW"/>
</dbReference>
<sequence length="1776" mass="198550">MESQSSMGTPDKRISDLVDVVRSWIPRSRRTEPPNVSRDFWMPDQSCRVCYECDSQFTIFNRRHHCRICGRVFCAKCTVNSIPVPSDEPNTSREDWERIRVCNYCFKQWEQAVATVDNAIPSATSYLSRSPSATSLVSSTKSSCTCHSGNSTVDSVPYSTGPYQRVPYSSHQSSQMDMITDEQENLNSERSTNPSAATGDLASNQFEYCFTRSDDEDDDYGVYHSDTESRHYSHVHDFDDPVNVHGIEHVYGPHEMHHDGDNIQEKSLSRLTQPQTLDLEGVDGIREPGKETDEHDHVDGNETSPHDEGSNDAEPVDFENNGLLWLPPEAEDEEDDREAVLFDDDEDEGSTGEWGYLRSSNSFGSGESRSRDKSIEEHRKAMKNVVEEHFRALVSQLLQVENLTICNEDGKESWLDIITALSWEAATLLKPDMSRGGGMDPGGYVKVKCIACGHPNESMVVKGVVCKKNVAHRRMTSRIDKPRFLILGGALEYQRVSNQLSSVDTLLQQEMDHLKMAVAKIDAHHPNVLLVEKSVSRYAQEYLLAKDISLVLNIKKPLLERIARCTGAQIVPSIDHLTSQKLGYCETFHVDKFFEEHGSAGQGGKKSTKTLMFFDGCPKPLGCTILLKGASGDELKKVKHVVQYGIFAAYHLALETCFLADEGASPLEFPLKSPITVALPDKPSSIERSISIIPGFSACTPRENRGSEHRPKSIDGHKTERTPSSCSGSTENSLVGPLKTQDIPSSNSSSFLPNSASKEDDKEFFQHIQDEKRENISDSFGTLEPSGPVGNNHIRALALAGNQGGNPEPPNVEHDNINNDDDRICSKEDFPSSTSDHQSILVFLSTRCVWKGTVCESSHLVRIKYYGSSDKPLGRFLRDQLFDQSYTCRKCEMPSEAHVHCYTHRQGSLTISVKKLSDFPLPGEREGKIWMWHRCLKCPRVNGFPPATRRVVMSDAAWGLSFGKFLELSFSNHAAASRVASCGHSLHRDCLRFYGFGKMVACFRYASVDLHSVYLPPSKLEFSYDSQDWLQKEVDEVHNRAEILFGEVSNSLYQISEKVSGQLQEGGNKLTDFRHLIDDLKAMLQDEKDEFEGSFQKLLVQEVKGGQAVVDILELNKLRRNILIHSYVWDQRLIYASNPSKINLREDSRNSYQRDQSIGLRVKVAEADGNTRLERGHGTYDSFVLETKPDGNLNLENNSHLSQPGELIKGKDKGKDTSHGKVDLSLSGDVNINDKSDSVELEGSVRRTIPEGESPIVTSLSDTLDAAWTGESHPINLSHKENGCLPPDAAKSISDNYTANIGGAEGGWTNDSKLHPKGLDTKWIGMPFASFFSSFNYTPSLNTQKLVEYNPVHILSFRELEHQIGARLLLPTGINDTIVPVYDDEPTSIIAYVLVSMDYRIQMSESDKPKDSGDSSVSSSLFDSASLLSLNSFDESFSSSYRSLGSSDESMLSTSGSRSSLVGDPLLYTKDLHARVSFTDDSSLGKVKYTVTCYYAKSFEALRRICCPSEIDFVRSLSRCKKWGAQGGKSNVFFAKTLDDRFIIKQVTKTELESFIKFAPSYFKYLSESIGSGSPTCLAKILGIYQVTSKHLKGGKETKMDVLVMENLLYRRNIRQLYDLKGSSRSRYNADTSGSNKVLLDQNLIEAMLTSPIFVGNKGKRLLERAVWNDTAFLASIYVMDYSLLVGVDEEKHELVLGIIDFMRQYTWDKHLETWVKTSGILGGSKNTTPTVISPQQYKKRFRKAMSAYFLMVPDQWTPPDLHLSGSQSDLYDQNS</sequence>
<keyword evidence="3 19" id="KW-0808">Transferase</keyword>
<evidence type="ECO:0000256" key="15">
    <source>
        <dbReference type="ARBA" id="ARBA00077223"/>
    </source>
</evidence>
<feature type="compositionally biased region" description="Basic and acidic residues" evidence="20">
    <location>
        <begin position="283"/>
        <end position="309"/>
    </location>
</feature>
<dbReference type="CDD" id="cd17300">
    <property type="entry name" value="PIPKc_PIKfyve"/>
    <property type="match status" value="1"/>
</dbReference>
<comment type="subcellular location">
    <subcellularLocation>
        <location evidence="1">Endosome membrane</location>
        <topology evidence="1">Peripheral membrane protein</topology>
    </subcellularLocation>
</comment>
<evidence type="ECO:0000256" key="20">
    <source>
        <dbReference type="SAM" id="MobiDB-lite"/>
    </source>
</evidence>
<dbReference type="GO" id="GO:0010256">
    <property type="term" value="P:endomembrane system organization"/>
    <property type="evidence" value="ECO:0007669"/>
    <property type="project" value="UniProtKB-ARBA"/>
</dbReference>
<evidence type="ECO:0000256" key="19">
    <source>
        <dbReference type="PROSITE-ProRule" id="PRU00781"/>
    </source>
</evidence>
<dbReference type="SMART" id="SM00330">
    <property type="entry name" value="PIPKc"/>
    <property type="match status" value="1"/>
</dbReference>
<evidence type="ECO:0000256" key="17">
    <source>
        <dbReference type="ARBA" id="ARBA00081348"/>
    </source>
</evidence>
<dbReference type="PANTHER" id="PTHR45748:SF21">
    <property type="entry name" value="1-PHOSPHATIDYLINOSITOL-3-PHOSPHATE 5-KINASE FAB1A"/>
    <property type="match status" value="1"/>
</dbReference>
<evidence type="ECO:0000313" key="24">
    <source>
        <dbReference type="Proteomes" id="UP001372338"/>
    </source>
</evidence>
<evidence type="ECO:0000256" key="18">
    <source>
        <dbReference type="PROSITE-ProRule" id="PRU00091"/>
    </source>
</evidence>
<feature type="region of interest" description="Disordered" evidence="20">
    <location>
        <begin position="343"/>
        <end position="375"/>
    </location>
</feature>
<reference evidence="23 24" key="1">
    <citation type="submission" date="2024-01" db="EMBL/GenBank/DDBJ databases">
        <title>The genomes of 5 underutilized Papilionoideae crops provide insights into root nodulation and disease resistanc.</title>
        <authorList>
            <person name="Yuan L."/>
        </authorList>
    </citation>
    <scope>NUCLEOTIDE SEQUENCE [LARGE SCALE GENOMIC DNA]</scope>
    <source>
        <strain evidence="23">ZHUSHIDOU_FW_LH</strain>
        <tissue evidence="23">Leaf</tissue>
    </source>
</reference>
<dbReference type="InterPro" id="IPR044769">
    <property type="entry name" value="PIKfyve_PIPKc"/>
</dbReference>
<comment type="caution">
    <text evidence="23">The sequence shown here is derived from an EMBL/GenBank/DDBJ whole genome shotgun (WGS) entry which is preliminary data.</text>
</comment>
<dbReference type="InterPro" id="IPR013083">
    <property type="entry name" value="Znf_RING/FYVE/PHD"/>
</dbReference>
<dbReference type="EMBL" id="JAYWIO010000001">
    <property type="protein sequence ID" value="KAK7291770.1"/>
    <property type="molecule type" value="Genomic_DNA"/>
</dbReference>
<dbReference type="InterPro" id="IPR027483">
    <property type="entry name" value="PInositol-4-P-4/5-kinase_C_sf"/>
</dbReference>
<dbReference type="Pfam" id="PF01363">
    <property type="entry name" value="FYVE"/>
    <property type="match status" value="1"/>
</dbReference>
<keyword evidence="8 19" id="KW-0418">Kinase</keyword>
<dbReference type="SUPFAM" id="SSF52029">
    <property type="entry name" value="GroEL apical domain-like"/>
    <property type="match status" value="1"/>
</dbReference>
<evidence type="ECO:0000313" key="23">
    <source>
        <dbReference type="EMBL" id="KAK7291770.1"/>
    </source>
</evidence>
<feature type="compositionally biased region" description="Low complexity" evidence="20">
    <location>
        <begin position="744"/>
        <end position="756"/>
    </location>
</feature>
<evidence type="ECO:0000256" key="7">
    <source>
        <dbReference type="ARBA" id="ARBA00022771"/>
    </source>
</evidence>
<comment type="subunit">
    <text evidence="13">Component of the PI(3,5)P2 regulatory complex at least composed of ATG18, SAC/FIG4, FAB1 and VAC14.</text>
</comment>
<evidence type="ECO:0000256" key="13">
    <source>
        <dbReference type="ARBA" id="ARBA00023464"/>
    </source>
</evidence>
<dbReference type="PROSITE" id="PS50178">
    <property type="entry name" value="ZF_FYVE"/>
    <property type="match status" value="1"/>
</dbReference>
<dbReference type="InterPro" id="IPR027484">
    <property type="entry name" value="PInositol-4-P-5-kinase_N"/>
</dbReference>
<feature type="compositionally biased region" description="Basic and acidic residues" evidence="20">
    <location>
        <begin position="1208"/>
        <end position="1222"/>
    </location>
</feature>
<evidence type="ECO:0000256" key="12">
    <source>
        <dbReference type="ARBA" id="ARBA00023136"/>
    </source>
</evidence>
<evidence type="ECO:0000259" key="21">
    <source>
        <dbReference type="PROSITE" id="PS50178"/>
    </source>
</evidence>
<evidence type="ECO:0000256" key="14">
    <source>
        <dbReference type="ARBA" id="ARBA00057940"/>
    </source>
</evidence>
<dbReference type="FunFam" id="3.30.40.10:FF:000384">
    <property type="entry name" value="1-phosphatidylinositol-3-phosphate 5-kinase FAB1B"/>
    <property type="match status" value="1"/>
</dbReference>
<dbReference type="GO" id="GO:0046854">
    <property type="term" value="P:phosphatidylinositol phosphate biosynthetic process"/>
    <property type="evidence" value="ECO:0007669"/>
    <property type="project" value="TreeGrafter"/>
</dbReference>
<evidence type="ECO:0000256" key="6">
    <source>
        <dbReference type="ARBA" id="ARBA00022753"/>
    </source>
</evidence>
<dbReference type="InterPro" id="IPR002498">
    <property type="entry name" value="PInositol-4-P-4/5-kinase_core"/>
</dbReference>
<dbReference type="InterPro" id="IPR017455">
    <property type="entry name" value="Znf_FYVE-rel"/>
</dbReference>
<keyword evidence="9" id="KW-0862">Zinc</keyword>
<dbReference type="InterPro" id="IPR002423">
    <property type="entry name" value="Cpn60/GroEL/TCP-1"/>
</dbReference>
<evidence type="ECO:0000256" key="8">
    <source>
        <dbReference type="ARBA" id="ARBA00022777"/>
    </source>
</evidence>
<dbReference type="SMART" id="SM00064">
    <property type="entry name" value="FYVE"/>
    <property type="match status" value="1"/>
</dbReference>
<dbReference type="FunFam" id="3.30.800.10:FF:000006">
    <property type="entry name" value="1-phosphatidylinositol-3-phosphate 5-kinase FAB1B"/>
    <property type="match status" value="1"/>
</dbReference>
<dbReference type="CDD" id="cd03334">
    <property type="entry name" value="Fab1_TCP"/>
    <property type="match status" value="1"/>
</dbReference>
<dbReference type="GO" id="GO:0010008">
    <property type="term" value="C:endosome membrane"/>
    <property type="evidence" value="ECO:0007669"/>
    <property type="project" value="UniProtKB-SubCell"/>
</dbReference>
<dbReference type="GO" id="GO:0000285">
    <property type="term" value="F:1-phosphatidylinositol-3-phosphate 5-kinase activity"/>
    <property type="evidence" value="ECO:0007669"/>
    <property type="project" value="UniProtKB-EC"/>
</dbReference>
<organism evidence="23 24">
    <name type="scientific">Crotalaria pallida</name>
    <name type="common">Smooth rattlebox</name>
    <name type="synonym">Crotalaria striata</name>
    <dbReference type="NCBI Taxonomy" id="3830"/>
    <lineage>
        <taxon>Eukaryota</taxon>
        <taxon>Viridiplantae</taxon>
        <taxon>Streptophyta</taxon>
        <taxon>Embryophyta</taxon>
        <taxon>Tracheophyta</taxon>
        <taxon>Spermatophyta</taxon>
        <taxon>Magnoliopsida</taxon>
        <taxon>eudicotyledons</taxon>
        <taxon>Gunneridae</taxon>
        <taxon>Pentapetalae</taxon>
        <taxon>rosids</taxon>
        <taxon>fabids</taxon>
        <taxon>Fabales</taxon>
        <taxon>Fabaceae</taxon>
        <taxon>Papilionoideae</taxon>
        <taxon>50 kb inversion clade</taxon>
        <taxon>genistoids sensu lato</taxon>
        <taxon>core genistoids</taxon>
        <taxon>Crotalarieae</taxon>
        <taxon>Crotalaria</taxon>
    </lineage>
</organism>
<dbReference type="Pfam" id="PF01504">
    <property type="entry name" value="PIP5K"/>
    <property type="match status" value="1"/>
</dbReference>
<evidence type="ECO:0000256" key="9">
    <source>
        <dbReference type="ARBA" id="ARBA00022833"/>
    </source>
</evidence>
<feature type="region of interest" description="Disordered" evidence="20">
    <location>
        <begin position="272"/>
        <end position="320"/>
    </location>
</feature>
<accession>A0AAN9PAP6</accession>
<dbReference type="InterPro" id="IPR011011">
    <property type="entry name" value="Znf_FYVE_PHD"/>
</dbReference>
<feature type="compositionally biased region" description="Polar residues" evidence="20">
    <location>
        <begin position="722"/>
        <end position="733"/>
    </location>
</feature>
<feature type="compositionally biased region" description="Basic and acidic residues" evidence="20">
    <location>
        <begin position="702"/>
        <end position="721"/>
    </location>
</feature>
<evidence type="ECO:0000256" key="3">
    <source>
        <dbReference type="ARBA" id="ARBA00022679"/>
    </source>
</evidence>
<gene>
    <name evidence="23" type="ORF">RIF29_07178</name>
</gene>
<dbReference type="Gene3D" id="3.30.40.10">
    <property type="entry name" value="Zinc/RING finger domain, C3HC4 (zinc finger)"/>
    <property type="match status" value="1"/>
</dbReference>
<keyword evidence="10 19" id="KW-0067">ATP-binding</keyword>
<evidence type="ECO:0000256" key="5">
    <source>
        <dbReference type="ARBA" id="ARBA00022741"/>
    </source>
</evidence>
<evidence type="ECO:0000259" key="22">
    <source>
        <dbReference type="PROSITE" id="PS51455"/>
    </source>
</evidence>
<dbReference type="FunFam" id="3.50.7.10:FF:000007">
    <property type="entry name" value="1-phosphatidylinositol 3-phosphate 5-kinase isoform X1"/>
    <property type="match status" value="1"/>
</dbReference>
<evidence type="ECO:0000256" key="4">
    <source>
        <dbReference type="ARBA" id="ARBA00022723"/>
    </source>
</evidence>
<dbReference type="Pfam" id="PF00118">
    <property type="entry name" value="Cpn60_TCP1"/>
    <property type="match status" value="1"/>
</dbReference>
<dbReference type="SUPFAM" id="SSF56104">
    <property type="entry name" value="SAICAR synthase-like"/>
    <property type="match status" value="1"/>
</dbReference>
<keyword evidence="5 19" id="KW-0547">Nucleotide-binding</keyword>
<evidence type="ECO:0000256" key="11">
    <source>
        <dbReference type="ARBA" id="ARBA00023054"/>
    </source>
</evidence>
<feature type="domain" description="FYVE-type" evidence="21">
    <location>
        <begin position="44"/>
        <end position="110"/>
    </location>
</feature>
<feature type="region of interest" description="Disordered" evidence="20">
    <location>
        <begin position="1196"/>
        <end position="1227"/>
    </location>
</feature>
<dbReference type="InterPro" id="IPR027409">
    <property type="entry name" value="GroEL-like_apical_dom_sf"/>
</dbReference>
<feature type="compositionally biased region" description="Low complexity" evidence="20">
    <location>
        <begin position="358"/>
        <end position="367"/>
    </location>
</feature>
<dbReference type="GO" id="GO:0009555">
    <property type="term" value="P:pollen development"/>
    <property type="evidence" value="ECO:0007669"/>
    <property type="project" value="UniProtKB-ARBA"/>
</dbReference>
<dbReference type="EC" id="2.7.1.150" evidence="2"/>
<comment type="function">
    <text evidence="14">The PI(3,5)P2 regulatory complex regulates both the synthesis and turnover of phosphatidylinositol 3,5-bisphosphate (PtdIns(3,5)P2). Catalyzes the phosphorylation of phosphatidylinositol 3-phosphate on the fifth hydroxyl of the myo-inositol ring, to form phosphatidylinositol 3,5-bisphosphate. Plays an important role in maintenance of endomembrane homeostasis including endocytosis, vacuole formation, and vacuolar acidification processes. Required for development of viable pollen. Might mediate recycling of auxin transporters.</text>
</comment>
<dbReference type="FunFam" id="3.30.810.10:FF:000001">
    <property type="entry name" value="1-phosphatidylinositol 3-phosphate 5-kinase FAB1"/>
    <property type="match status" value="1"/>
</dbReference>
<proteinExistence type="predicted"/>
<keyword evidence="11" id="KW-0175">Coiled coil</keyword>
<protein>
    <recommendedName>
        <fullName evidence="2">1-phosphatidylinositol-3-phosphate 5-kinase</fullName>
        <ecNumber evidence="2">2.7.1.150</ecNumber>
    </recommendedName>
    <alternativeName>
        <fullName evidence="16">FYVE finger-containing phosphoinositide kinase</fullName>
    </alternativeName>
    <alternativeName>
        <fullName evidence="17">PIKfyve</fullName>
    </alternativeName>
    <alternativeName>
        <fullName evidence="15">Phosphatidylinositol 3-phosphate 5-kinase type III</fullName>
    </alternativeName>
</protein>
<dbReference type="GO" id="GO:0007033">
    <property type="term" value="P:vacuole organization"/>
    <property type="evidence" value="ECO:0007669"/>
    <property type="project" value="UniProtKB-ARBA"/>
</dbReference>
<evidence type="ECO:0000256" key="2">
    <source>
        <dbReference type="ARBA" id="ARBA00012009"/>
    </source>
</evidence>
<evidence type="ECO:0000256" key="16">
    <source>
        <dbReference type="ARBA" id="ARBA00077675"/>
    </source>
</evidence>
<dbReference type="PANTHER" id="PTHR45748">
    <property type="entry name" value="1-PHOSPHATIDYLINOSITOL 3-PHOSPHATE 5-KINASE-RELATED"/>
    <property type="match status" value="1"/>
</dbReference>
<dbReference type="Gene3D" id="3.30.810.10">
    <property type="entry name" value="2-Layer Sandwich"/>
    <property type="match status" value="1"/>
</dbReference>